<comment type="caution">
    <text evidence="1">The sequence shown here is derived from an EMBL/GenBank/DDBJ whole genome shotgun (WGS) entry which is preliminary data.</text>
</comment>
<dbReference type="Gene3D" id="1.20.1600.10">
    <property type="entry name" value="Outer membrane efflux proteins (OEP)"/>
    <property type="match status" value="1"/>
</dbReference>
<organism evidence="1">
    <name type="scientific">mine drainage metagenome</name>
    <dbReference type="NCBI Taxonomy" id="410659"/>
    <lineage>
        <taxon>unclassified sequences</taxon>
        <taxon>metagenomes</taxon>
        <taxon>ecological metagenomes</taxon>
    </lineage>
</organism>
<name>E6Q3X4_9ZZZZ</name>
<dbReference type="InterPro" id="IPR003423">
    <property type="entry name" value="OMP_efflux"/>
</dbReference>
<dbReference type="Pfam" id="PF02321">
    <property type="entry name" value="OEP"/>
    <property type="match status" value="2"/>
</dbReference>
<dbReference type="InterPro" id="IPR010131">
    <property type="entry name" value="MdtP/NodT-like"/>
</dbReference>
<accession>E6Q3X4</accession>
<evidence type="ECO:0008006" key="2">
    <source>
        <dbReference type="Google" id="ProtNLM"/>
    </source>
</evidence>
<reference evidence="1" key="1">
    <citation type="submission" date="2009-10" db="EMBL/GenBank/DDBJ databases">
        <title>Diversity of trophic interactions inside an arsenic-rich microbial ecosystem.</title>
        <authorList>
            <person name="Bertin P.N."/>
            <person name="Heinrich-Salmeron A."/>
            <person name="Pelletier E."/>
            <person name="Goulhen-Chollet F."/>
            <person name="Arsene-Ploetze F."/>
            <person name="Gallien S."/>
            <person name="Calteau A."/>
            <person name="Vallenet D."/>
            <person name="Casiot C."/>
            <person name="Chane-Woon-Ming B."/>
            <person name="Giloteaux L."/>
            <person name="Barakat M."/>
            <person name="Bonnefoy V."/>
            <person name="Bruneel O."/>
            <person name="Chandler M."/>
            <person name="Cleiss J."/>
            <person name="Duran R."/>
            <person name="Elbaz-Poulichet F."/>
            <person name="Fonknechten N."/>
            <person name="Lauga B."/>
            <person name="Mornico D."/>
            <person name="Ortet P."/>
            <person name="Schaeffer C."/>
            <person name="Siguier P."/>
            <person name="Alexander Thil Smith A."/>
            <person name="Van Dorsselaer A."/>
            <person name="Weissenbach J."/>
            <person name="Medigue C."/>
            <person name="Le Paslier D."/>
        </authorList>
    </citation>
    <scope>NUCLEOTIDE SEQUENCE</scope>
</reference>
<dbReference type="AlphaFoldDB" id="E6Q3X4"/>
<dbReference type="GO" id="GO:0015562">
    <property type="term" value="F:efflux transmembrane transporter activity"/>
    <property type="evidence" value="ECO:0007669"/>
    <property type="project" value="InterPro"/>
</dbReference>
<protein>
    <recommendedName>
        <fullName evidence="2">Outer membrane efflux protein</fullName>
    </recommendedName>
</protein>
<dbReference type="SUPFAM" id="SSF56954">
    <property type="entry name" value="Outer membrane efflux proteins (OEP)"/>
    <property type="match status" value="1"/>
</dbReference>
<evidence type="ECO:0000313" key="1">
    <source>
        <dbReference type="EMBL" id="CBI01933.1"/>
    </source>
</evidence>
<gene>
    <name evidence="1" type="ORF">CARN4_2128</name>
</gene>
<dbReference type="EMBL" id="CABO01000028">
    <property type="protein sequence ID" value="CBI01933.1"/>
    <property type="molecule type" value="Genomic_DNA"/>
</dbReference>
<proteinExistence type="predicted"/>
<dbReference type="PANTHER" id="PTHR30203">
    <property type="entry name" value="OUTER MEMBRANE CATION EFFLUX PROTEIN"/>
    <property type="match status" value="1"/>
</dbReference>
<sequence>MNKPLLLTLALAVSLASGGALRAATPAPTANLQPLALADAVKIALHRNNAYRSAAVGVEAARAQLGEAEAPLLPGIALQDSYQSVSTVAKLSTPIGALPFSAVNSTNSPILAMQYTLFDGGIRNAHVGQAAAGLSAAESQLVQARGATIAAVSKAYFGVVTARRMDEVARRAVAVATQHEREAELYLKNGTIPRADLLRAQAELADQDVRAIGAAGAVKLAENQLDMVLGVPLTDRYRLTEPLGTSAPAFDLSNLLQTALTQRGDLAAARAAVRAARKGILAAKASRVPQINAVISDGNTQPAVVGGYHNQFAIGLTAVWTLFDNGYSRNGIALAEAGLKQAQFGVAQLKDGVELQVRQAYLREEIAASQVEAAKKLVAVSDETLRLAELRYRGGVGTELELEDADLGDRAAHETLARAEGDLRVAIVELRFSAGLL</sequence>
<dbReference type="PANTHER" id="PTHR30203:SF29">
    <property type="entry name" value="PROTEIN CYAE"/>
    <property type="match status" value="1"/>
</dbReference>